<proteinExistence type="predicted"/>
<dbReference type="InterPro" id="IPR016156">
    <property type="entry name" value="FAD/NAD-linked_Rdtase_dimer_sf"/>
</dbReference>
<sequence>MVAELAVAMEFGASAEDIARSFHAHPTLSEVIKEAAMAVDKWAIHA</sequence>
<dbReference type="Pfam" id="PF02852">
    <property type="entry name" value="Pyr_redox_dim"/>
    <property type="match status" value="1"/>
</dbReference>
<evidence type="ECO:0000259" key="1">
    <source>
        <dbReference type="Pfam" id="PF02852"/>
    </source>
</evidence>
<dbReference type="SUPFAM" id="SSF55424">
    <property type="entry name" value="FAD/NAD-linked reductases, dimerisation (C-terminal) domain"/>
    <property type="match status" value="1"/>
</dbReference>
<evidence type="ECO:0000313" key="3">
    <source>
        <dbReference type="Proteomes" id="UP000012249"/>
    </source>
</evidence>
<evidence type="ECO:0000313" key="2">
    <source>
        <dbReference type="EMBL" id="EMY14033.1"/>
    </source>
</evidence>
<reference evidence="2 3" key="1">
    <citation type="submission" date="2013-02" db="EMBL/GenBank/DDBJ databases">
        <authorList>
            <person name="Harkins D.M."/>
            <person name="Durkin A.S."/>
            <person name="Brinkac L.M."/>
            <person name="Haft D.H."/>
            <person name="Selengut J.D."/>
            <person name="Sanka R."/>
            <person name="DePew J."/>
            <person name="Purushe J."/>
            <person name="Haake D.A."/>
            <person name="Matsunaga J."/>
            <person name="Vinetz J.M."/>
            <person name="Sutton G.G."/>
            <person name="Nierman W.C."/>
            <person name="Fouts D.E."/>
        </authorList>
    </citation>
    <scope>NUCLEOTIDE SEQUENCE [LARGE SCALE GENOMIC DNA]</scope>
    <source>
        <strain evidence="2 3">Ecochallenge</strain>
    </source>
</reference>
<accession>N1U0I9</accession>
<dbReference type="Gene3D" id="3.30.390.30">
    <property type="match status" value="1"/>
</dbReference>
<dbReference type="Proteomes" id="UP000012249">
    <property type="component" value="Unassembled WGS sequence"/>
</dbReference>
<dbReference type="AlphaFoldDB" id="N1U0I9"/>
<dbReference type="EMBL" id="AHMI02000201">
    <property type="protein sequence ID" value="EMY14033.1"/>
    <property type="molecule type" value="Genomic_DNA"/>
</dbReference>
<protein>
    <submittedName>
        <fullName evidence="2">Pyridine nucleotide-disulfide oxidoreductase, dimerization domain protein</fullName>
    </submittedName>
</protein>
<dbReference type="InterPro" id="IPR004099">
    <property type="entry name" value="Pyr_nucl-diS_OxRdtase_dimer"/>
</dbReference>
<comment type="caution">
    <text evidence="2">The sequence shown here is derived from an EMBL/GenBank/DDBJ whole genome shotgun (WGS) entry which is preliminary data.</text>
</comment>
<organism evidence="2 3">
    <name type="scientific">Leptospira weilii str. Ecochallenge</name>
    <dbReference type="NCBI Taxonomy" id="1049986"/>
    <lineage>
        <taxon>Bacteria</taxon>
        <taxon>Pseudomonadati</taxon>
        <taxon>Spirochaetota</taxon>
        <taxon>Spirochaetia</taxon>
        <taxon>Leptospirales</taxon>
        <taxon>Leptospiraceae</taxon>
        <taxon>Leptospira</taxon>
    </lineage>
</organism>
<name>N1U0I9_9LEPT</name>
<gene>
    <name evidence="2" type="ORF">LEP1GSC043_3895</name>
</gene>
<feature type="domain" description="Pyridine nucleotide-disulphide oxidoreductase dimerisation" evidence="1">
    <location>
        <begin position="1"/>
        <end position="36"/>
    </location>
</feature>